<dbReference type="HOGENOM" id="CLU_794546_0_0_1"/>
<name>A0A0D2ANK3_9EURO</name>
<feature type="compositionally biased region" description="Polar residues" evidence="1">
    <location>
        <begin position="183"/>
        <end position="197"/>
    </location>
</feature>
<organism evidence="2 3">
    <name type="scientific">Cladophialophora immunda</name>
    <dbReference type="NCBI Taxonomy" id="569365"/>
    <lineage>
        <taxon>Eukaryota</taxon>
        <taxon>Fungi</taxon>
        <taxon>Dikarya</taxon>
        <taxon>Ascomycota</taxon>
        <taxon>Pezizomycotina</taxon>
        <taxon>Eurotiomycetes</taxon>
        <taxon>Chaetothyriomycetidae</taxon>
        <taxon>Chaetothyriales</taxon>
        <taxon>Herpotrichiellaceae</taxon>
        <taxon>Cladophialophora</taxon>
    </lineage>
</organism>
<gene>
    <name evidence="2" type="ORF">PV07_06492</name>
</gene>
<dbReference type="OrthoDB" id="4161811at2759"/>
<reference evidence="2 3" key="1">
    <citation type="submission" date="2015-01" db="EMBL/GenBank/DDBJ databases">
        <title>The Genome Sequence of Cladophialophora immunda CBS83496.</title>
        <authorList>
            <consortium name="The Broad Institute Genomics Platform"/>
            <person name="Cuomo C."/>
            <person name="de Hoog S."/>
            <person name="Gorbushina A."/>
            <person name="Stielow B."/>
            <person name="Teixiera M."/>
            <person name="Abouelleil A."/>
            <person name="Chapman S.B."/>
            <person name="Priest M."/>
            <person name="Young S.K."/>
            <person name="Wortman J."/>
            <person name="Nusbaum C."/>
            <person name="Birren B."/>
        </authorList>
    </citation>
    <scope>NUCLEOTIDE SEQUENCE [LARGE SCALE GENOMIC DNA]</scope>
    <source>
        <strain evidence="2 3">CBS 83496</strain>
    </source>
</reference>
<keyword evidence="3" id="KW-1185">Reference proteome</keyword>
<dbReference type="RefSeq" id="XP_016246893.1">
    <property type="nucleotide sequence ID" value="XM_016393474.1"/>
</dbReference>
<feature type="compositionally biased region" description="Polar residues" evidence="1">
    <location>
        <begin position="1"/>
        <end position="27"/>
    </location>
</feature>
<feature type="region of interest" description="Disordered" evidence="1">
    <location>
        <begin position="1"/>
        <end position="95"/>
    </location>
</feature>
<accession>A0A0D2ANK3</accession>
<evidence type="ECO:0000313" key="3">
    <source>
        <dbReference type="Proteomes" id="UP000054466"/>
    </source>
</evidence>
<dbReference type="Proteomes" id="UP000054466">
    <property type="component" value="Unassembled WGS sequence"/>
</dbReference>
<feature type="region of interest" description="Disordered" evidence="1">
    <location>
        <begin position="178"/>
        <end position="205"/>
    </location>
</feature>
<protein>
    <submittedName>
        <fullName evidence="2">Uncharacterized protein</fullName>
    </submittedName>
</protein>
<dbReference type="AlphaFoldDB" id="A0A0D2ANK3"/>
<sequence>MKRTRGSSSSSNETILEACSSSPSIHNSGRAGTAQSSPFPLDPSTVPLPRSLTSGQESTAKTGNSHNVGTGKTVPGDKEQEIEERNADDDSEESIDWDAHSDEDTANNAPQPRQVVKRAKLPQTMAFHVDWWIARIGTAAANLDFKVLCASMMLWREKNEVLQVPTYCMMLSSGPTWEEDDAVSNSAPAQIPQSTSRAPLPLRGADRSSAPMLDWDVLLEDIRRASEQMHQDRKWRIRGKKNAAGWCKWAARQRINQRGEFVDQPEVGYEVEREVDGRTWVIRLGYRRNEAVVENMDVDGEMADADDPVADEQGAGGGDAVQGTLNTPPNNNCNGIDVVMEEAPDP</sequence>
<feature type="compositionally biased region" description="Polar residues" evidence="1">
    <location>
        <begin position="51"/>
        <end position="70"/>
    </location>
</feature>
<proteinExistence type="predicted"/>
<evidence type="ECO:0000256" key="1">
    <source>
        <dbReference type="SAM" id="MobiDB-lite"/>
    </source>
</evidence>
<feature type="compositionally biased region" description="Acidic residues" evidence="1">
    <location>
        <begin position="86"/>
        <end position="95"/>
    </location>
</feature>
<dbReference type="VEuPathDB" id="FungiDB:PV07_06492"/>
<dbReference type="EMBL" id="KN847043">
    <property type="protein sequence ID" value="KIW26677.1"/>
    <property type="molecule type" value="Genomic_DNA"/>
</dbReference>
<dbReference type="GeneID" id="27345686"/>
<feature type="region of interest" description="Disordered" evidence="1">
    <location>
        <begin position="309"/>
        <end position="334"/>
    </location>
</feature>
<feature type="compositionally biased region" description="Polar residues" evidence="1">
    <location>
        <begin position="323"/>
        <end position="334"/>
    </location>
</feature>
<evidence type="ECO:0000313" key="2">
    <source>
        <dbReference type="EMBL" id="KIW26677.1"/>
    </source>
</evidence>
<feature type="compositionally biased region" description="Basic and acidic residues" evidence="1">
    <location>
        <begin position="75"/>
        <end position="85"/>
    </location>
</feature>